<dbReference type="SUPFAM" id="SSF51182">
    <property type="entry name" value="RmlC-like cupins"/>
    <property type="match status" value="1"/>
</dbReference>
<protein>
    <recommendedName>
        <fullName evidence="5">HTH araC/xylS-type domain-containing protein</fullName>
    </recommendedName>
</protein>
<accession>A0A512M472</accession>
<dbReference type="InterPro" id="IPR018060">
    <property type="entry name" value="HTH_AraC"/>
</dbReference>
<evidence type="ECO:0000256" key="2">
    <source>
        <dbReference type="ARBA" id="ARBA00023125"/>
    </source>
</evidence>
<reference evidence="6 7" key="1">
    <citation type="submission" date="2019-07" db="EMBL/GenBank/DDBJ databases">
        <title>Whole genome shotgun sequence of Brevifollis gellanilyticus NBRC 108608.</title>
        <authorList>
            <person name="Hosoyama A."/>
            <person name="Uohara A."/>
            <person name="Ohji S."/>
            <person name="Ichikawa N."/>
        </authorList>
    </citation>
    <scope>NUCLEOTIDE SEQUENCE [LARGE SCALE GENOMIC DNA]</scope>
    <source>
        <strain evidence="6 7">NBRC 108608</strain>
    </source>
</reference>
<proteinExistence type="predicted"/>
<dbReference type="SUPFAM" id="SSF46689">
    <property type="entry name" value="Homeodomain-like"/>
    <property type="match status" value="1"/>
</dbReference>
<dbReference type="PANTHER" id="PTHR46796">
    <property type="entry name" value="HTH-TYPE TRANSCRIPTIONAL ACTIVATOR RHAS-RELATED"/>
    <property type="match status" value="1"/>
</dbReference>
<evidence type="ECO:0000256" key="3">
    <source>
        <dbReference type="ARBA" id="ARBA00023163"/>
    </source>
</evidence>
<gene>
    <name evidence="6" type="ORF">BGE01nite_08350</name>
</gene>
<evidence type="ECO:0000259" key="5">
    <source>
        <dbReference type="PROSITE" id="PS01124"/>
    </source>
</evidence>
<dbReference type="GO" id="GO:0043565">
    <property type="term" value="F:sequence-specific DNA binding"/>
    <property type="evidence" value="ECO:0007669"/>
    <property type="project" value="InterPro"/>
</dbReference>
<dbReference type="InterPro" id="IPR018062">
    <property type="entry name" value="HTH_AraC-typ_CS"/>
</dbReference>
<dbReference type="EMBL" id="BKAG01000004">
    <property type="protein sequence ID" value="GEP41544.1"/>
    <property type="molecule type" value="Genomic_DNA"/>
</dbReference>
<dbReference type="InterPro" id="IPR050204">
    <property type="entry name" value="AraC_XylS_family_regulators"/>
</dbReference>
<evidence type="ECO:0000313" key="6">
    <source>
        <dbReference type="EMBL" id="GEP41544.1"/>
    </source>
</evidence>
<evidence type="ECO:0000256" key="1">
    <source>
        <dbReference type="ARBA" id="ARBA00023015"/>
    </source>
</evidence>
<dbReference type="Gene3D" id="1.10.10.60">
    <property type="entry name" value="Homeodomain-like"/>
    <property type="match status" value="1"/>
</dbReference>
<dbReference type="Gene3D" id="2.60.120.10">
    <property type="entry name" value="Jelly Rolls"/>
    <property type="match status" value="1"/>
</dbReference>
<feature type="domain" description="HTH araC/xylS-type" evidence="5">
    <location>
        <begin position="227"/>
        <end position="325"/>
    </location>
</feature>
<keyword evidence="2" id="KW-0238">DNA-binding</keyword>
<dbReference type="PROSITE" id="PS00041">
    <property type="entry name" value="HTH_ARAC_FAMILY_1"/>
    <property type="match status" value="1"/>
</dbReference>
<organism evidence="6 7">
    <name type="scientific">Brevifollis gellanilyticus</name>
    <dbReference type="NCBI Taxonomy" id="748831"/>
    <lineage>
        <taxon>Bacteria</taxon>
        <taxon>Pseudomonadati</taxon>
        <taxon>Verrucomicrobiota</taxon>
        <taxon>Verrucomicrobiia</taxon>
        <taxon>Verrucomicrobiales</taxon>
        <taxon>Verrucomicrobiaceae</taxon>
    </lineage>
</organism>
<sequence>MKKSGGKEQAGGDSAHLTSSHKKDAPGKPGRLCLAEIAYMSLSLLPPAVWQSLRFDWLWVYRGCPPVVETWSAQEITVPAGWFYVEEGLVKIQADGREMVVKPGQSFFTAPGTRRQWFAKGTKLTSVGFRCEWPGGAPVFKTGLNAVLSPTKSAALLAATQTLFREVHGRKSVVTYREGTAAVPRGVADWCRHEAAFREWFSVYVQTLEKMGVTPENSSAEDRRLDSMLKALSEWPLDEPLKLGQLTAGMKLSERRVHDLLRSRLGMTAQVWMERRRLEVARQRLAGEDTALKEIAFALGFKHPPHFTAWFKRHTGMTPTGFRDAGGVSGA</sequence>
<dbReference type="AlphaFoldDB" id="A0A512M472"/>
<dbReference type="PROSITE" id="PS01124">
    <property type="entry name" value="HTH_ARAC_FAMILY_2"/>
    <property type="match status" value="1"/>
</dbReference>
<comment type="caution">
    <text evidence="6">The sequence shown here is derived from an EMBL/GenBank/DDBJ whole genome shotgun (WGS) entry which is preliminary data.</text>
</comment>
<keyword evidence="1" id="KW-0805">Transcription regulation</keyword>
<dbReference type="Pfam" id="PF12833">
    <property type="entry name" value="HTH_18"/>
    <property type="match status" value="1"/>
</dbReference>
<name>A0A512M472_9BACT</name>
<dbReference type="InterPro" id="IPR009057">
    <property type="entry name" value="Homeodomain-like_sf"/>
</dbReference>
<keyword evidence="7" id="KW-1185">Reference proteome</keyword>
<dbReference type="Proteomes" id="UP000321577">
    <property type="component" value="Unassembled WGS sequence"/>
</dbReference>
<dbReference type="GO" id="GO:0003700">
    <property type="term" value="F:DNA-binding transcription factor activity"/>
    <property type="evidence" value="ECO:0007669"/>
    <property type="project" value="InterPro"/>
</dbReference>
<feature type="region of interest" description="Disordered" evidence="4">
    <location>
        <begin position="1"/>
        <end position="27"/>
    </location>
</feature>
<evidence type="ECO:0000256" key="4">
    <source>
        <dbReference type="SAM" id="MobiDB-lite"/>
    </source>
</evidence>
<keyword evidence="3" id="KW-0804">Transcription</keyword>
<dbReference type="InterPro" id="IPR014710">
    <property type="entry name" value="RmlC-like_jellyroll"/>
</dbReference>
<dbReference type="InterPro" id="IPR011051">
    <property type="entry name" value="RmlC_Cupin_sf"/>
</dbReference>
<dbReference type="SMART" id="SM00342">
    <property type="entry name" value="HTH_ARAC"/>
    <property type="match status" value="1"/>
</dbReference>
<evidence type="ECO:0000313" key="7">
    <source>
        <dbReference type="Proteomes" id="UP000321577"/>
    </source>
</evidence>